<keyword evidence="2" id="KW-0548">Nucleotidyltransferase</keyword>
<dbReference type="InterPro" id="IPR022880">
    <property type="entry name" value="DNApol_IV"/>
</dbReference>
<organism evidence="4 5">
    <name type="scientific">Spiroplasma corruscae</name>
    <dbReference type="NCBI Taxonomy" id="216934"/>
    <lineage>
        <taxon>Bacteria</taxon>
        <taxon>Bacillati</taxon>
        <taxon>Mycoplasmatota</taxon>
        <taxon>Mollicutes</taxon>
        <taxon>Entomoplasmatales</taxon>
        <taxon>Spiroplasmataceae</taxon>
        <taxon>Spiroplasma</taxon>
    </lineage>
</organism>
<dbReference type="InterPro" id="IPR017961">
    <property type="entry name" value="DNA_pol_Y-fam_little_finger"/>
</dbReference>
<keyword evidence="2" id="KW-0479">Metal-binding</keyword>
<dbReference type="GO" id="GO:0009432">
    <property type="term" value="P:SOS response"/>
    <property type="evidence" value="ECO:0007669"/>
    <property type="project" value="TreeGrafter"/>
</dbReference>
<dbReference type="EMBL" id="CP022535">
    <property type="protein sequence ID" value="ASP28251.1"/>
    <property type="molecule type" value="Genomic_DNA"/>
</dbReference>
<dbReference type="SUPFAM" id="SSF100879">
    <property type="entry name" value="Lesion bypass DNA polymerase (Y-family), little finger domain"/>
    <property type="match status" value="1"/>
</dbReference>
<comment type="subunit">
    <text evidence="2">Monomer.</text>
</comment>
<dbReference type="GO" id="GO:0000287">
    <property type="term" value="F:magnesium ion binding"/>
    <property type="evidence" value="ECO:0007669"/>
    <property type="project" value="UniProtKB-UniRule"/>
</dbReference>
<feature type="binding site" evidence="2">
    <location>
        <position position="16"/>
    </location>
    <ligand>
        <name>Mg(2+)</name>
        <dbReference type="ChEBI" id="CHEBI:18420"/>
    </ligand>
</feature>
<evidence type="ECO:0000313" key="5">
    <source>
        <dbReference type="Proteomes" id="UP000203229"/>
    </source>
</evidence>
<proteinExistence type="inferred from homology"/>
<accession>A0A222EPC6</accession>
<keyword evidence="2" id="KW-0808">Transferase</keyword>
<dbReference type="InterPro" id="IPR043128">
    <property type="entry name" value="Rev_trsase/Diguanyl_cyclase"/>
</dbReference>
<dbReference type="AlphaFoldDB" id="A0A222EPC6"/>
<gene>
    <name evidence="2 4" type="primary">dinB</name>
    <name evidence="4" type="ORF">SCORR_v1c04790</name>
</gene>
<dbReference type="Gene3D" id="1.10.150.20">
    <property type="entry name" value="5' to 3' exonuclease, C-terminal subdomain"/>
    <property type="match status" value="1"/>
</dbReference>
<dbReference type="Proteomes" id="UP000203229">
    <property type="component" value="Chromosome"/>
</dbReference>
<evidence type="ECO:0000313" key="4">
    <source>
        <dbReference type="EMBL" id="ASP28251.1"/>
    </source>
</evidence>
<dbReference type="GO" id="GO:0006261">
    <property type="term" value="P:DNA-templated DNA replication"/>
    <property type="evidence" value="ECO:0007669"/>
    <property type="project" value="UniProtKB-UniRule"/>
</dbReference>
<comment type="similarity">
    <text evidence="1 2">Belongs to the DNA polymerase type-Y family.</text>
</comment>
<dbReference type="EC" id="2.7.7.7" evidence="2"/>
<dbReference type="Gene3D" id="3.30.70.270">
    <property type="match status" value="1"/>
</dbReference>
<dbReference type="GO" id="GO:0042276">
    <property type="term" value="P:error-prone translesion synthesis"/>
    <property type="evidence" value="ECO:0007669"/>
    <property type="project" value="TreeGrafter"/>
</dbReference>
<comment type="catalytic activity">
    <reaction evidence="2">
        <text>DNA(n) + a 2'-deoxyribonucleoside 5'-triphosphate = DNA(n+1) + diphosphate</text>
        <dbReference type="Rhea" id="RHEA:22508"/>
        <dbReference type="Rhea" id="RHEA-COMP:17339"/>
        <dbReference type="Rhea" id="RHEA-COMP:17340"/>
        <dbReference type="ChEBI" id="CHEBI:33019"/>
        <dbReference type="ChEBI" id="CHEBI:61560"/>
        <dbReference type="ChEBI" id="CHEBI:173112"/>
        <dbReference type="EC" id="2.7.7.7"/>
    </reaction>
</comment>
<name>A0A222EPC6_9MOLU</name>
<keyword evidence="2" id="KW-0460">Magnesium</keyword>
<feature type="binding site" evidence="2">
    <location>
        <position position="111"/>
    </location>
    <ligand>
        <name>Mg(2+)</name>
        <dbReference type="ChEBI" id="CHEBI:18420"/>
    </ligand>
</feature>
<keyword evidence="5" id="KW-1185">Reference proteome</keyword>
<evidence type="ECO:0000256" key="1">
    <source>
        <dbReference type="ARBA" id="ARBA00010945"/>
    </source>
</evidence>
<reference evidence="4 5" key="1">
    <citation type="submission" date="2017-07" db="EMBL/GenBank/DDBJ databases">
        <title>Complete genome sequence of Spiroplasma corruscae EC-1 (DSM 19793).</title>
        <authorList>
            <person name="Tsai Y.-M."/>
            <person name="Lo W.-S."/>
            <person name="Kuo C.-H."/>
        </authorList>
    </citation>
    <scope>NUCLEOTIDE SEQUENCE [LARGE SCALE GENOMIC DNA]</scope>
    <source>
        <strain evidence="4 5">EC-1</strain>
    </source>
</reference>
<dbReference type="GO" id="GO:0005829">
    <property type="term" value="C:cytosol"/>
    <property type="evidence" value="ECO:0007669"/>
    <property type="project" value="TreeGrafter"/>
</dbReference>
<keyword evidence="2" id="KW-0227">DNA damage</keyword>
<comment type="cofactor">
    <cofactor evidence="2">
        <name>Mg(2+)</name>
        <dbReference type="ChEBI" id="CHEBI:18420"/>
    </cofactor>
    <text evidence="2">Binds 2 magnesium ions per subunit.</text>
</comment>
<dbReference type="InterPro" id="IPR043502">
    <property type="entry name" value="DNA/RNA_pol_sf"/>
</dbReference>
<dbReference type="Gene3D" id="3.30.1490.100">
    <property type="entry name" value="DNA polymerase, Y-family, little finger domain"/>
    <property type="match status" value="1"/>
</dbReference>
<keyword evidence="2" id="KW-0963">Cytoplasm</keyword>
<evidence type="ECO:0000259" key="3">
    <source>
        <dbReference type="PROSITE" id="PS50173"/>
    </source>
</evidence>
<dbReference type="PANTHER" id="PTHR11076">
    <property type="entry name" value="DNA REPAIR POLYMERASE UMUC / TRANSFERASE FAMILY MEMBER"/>
    <property type="match status" value="1"/>
</dbReference>
<feature type="active site" evidence="2">
    <location>
        <position position="112"/>
    </location>
</feature>
<dbReference type="RefSeq" id="WP_094048809.1">
    <property type="nucleotide sequence ID" value="NZ_CP022535.1"/>
</dbReference>
<evidence type="ECO:0000256" key="2">
    <source>
        <dbReference type="HAMAP-Rule" id="MF_01113"/>
    </source>
</evidence>
<sequence length="448" mass="52057">MVNSNQKSKKVIFLLDMDAFYAGCHMANNQKIKDKNLIVSSPNRRSIILTASYNARRFGIKAGMPLFQAEKLCKDLYIVHTDFQLYINFSEKVFDLIFNKYTKKIEVASIDECYIDVTNIWRRFGSVRKLAQTIIDDIKNSFDLSCSIGVSTNKFLAKMAVDFKKPSGISILLEKDIETKIWPLEIKNMFMVGEATERILVENNIKTIKDLAFSNKDFIYKILGKRGITLWNWANGISDDELLQTNNDLKSIGNEMTLNYTTTNYNELESLIFELSSKVSDRAKKRFLIGSVISINLKCLNNLDKNVYSKQERKKHISKQEKIINPTNDVEQIFTVAKRCFYDLWEGEPVLLIGVRLSNLTNKINSFVQQEINEWNEEKFKDLYSKVNKDLIYDLKNKYGKEVIFTGNTLQMHKEKNVSQSKYIKKDDMHLSNDQIINKWKKGNEDYN</sequence>
<dbReference type="OrthoDB" id="9808813at2"/>
<dbReference type="GO" id="GO:0006281">
    <property type="term" value="P:DNA repair"/>
    <property type="evidence" value="ECO:0007669"/>
    <property type="project" value="UniProtKB-UniRule"/>
</dbReference>
<comment type="function">
    <text evidence="2">Poorly processive, error-prone DNA polymerase involved in untargeted mutagenesis. Copies undamaged DNA at stalled replication forks, which arise in vivo from mismatched or misaligned primer ends. These misaligned primers can be extended by PolIV. Exhibits no 3'-5' exonuclease (proofreading) activity. May be involved in translesional synthesis, in conjunction with the beta clamp from PolIII.</text>
</comment>
<keyword evidence="2" id="KW-0238">DNA-binding</keyword>
<dbReference type="HAMAP" id="MF_01113">
    <property type="entry name" value="DNApol_IV"/>
    <property type="match status" value="1"/>
</dbReference>
<keyword evidence="2" id="KW-0239">DNA-directed DNA polymerase</keyword>
<dbReference type="KEGG" id="scou:SCORR_v1c04790"/>
<dbReference type="GO" id="GO:0003887">
    <property type="term" value="F:DNA-directed DNA polymerase activity"/>
    <property type="evidence" value="ECO:0007669"/>
    <property type="project" value="UniProtKB-UniRule"/>
</dbReference>
<keyword evidence="2" id="KW-0234">DNA repair</keyword>
<feature type="site" description="Substrate discrimination" evidence="2">
    <location>
        <position position="21"/>
    </location>
</feature>
<feature type="domain" description="UmuC" evidence="3">
    <location>
        <begin position="12"/>
        <end position="193"/>
    </location>
</feature>
<dbReference type="InterPro" id="IPR001126">
    <property type="entry name" value="UmuC"/>
</dbReference>
<dbReference type="PROSITE" id="PS50173">
    <property type="entry name" value="UMUC"/>
    <property type="match status" value="1"/>
</dbReference>
<dbReference type="PANTHER" id="PTHR11076:SF33">
    <property type="entry name" value="DNA POLYMERASE KAPPA"/>
    <property type="match status" value="1"/>
</dbReference>
<keyword evidence="2" id="KW-0235">DNA replication</keyword>
<dbReference type="Pfam" id="PF00817">
    <property type="entry name" value="IMS"/>
    <property type="match status" value="1"/>
</dbReference>
<comment type="subcellular location">
    <subcellularLocation>
        <location evidence="2">Cytoplasm</location>
    </subcellularLocation>
</comment>
<dbReference type="Pfam" id="PF11799">
    <property type="entry name" value="IMS_C"/>
    <property type="match status" value="1"/>
</dbReference>
<dbReference type="SUPFAM" id="SSF56672">
    <property type="entry name" value="DNA/RNA polymerases"/>
    <property type="match status" value="1"/>
</dbReference>
<dbReference type="GO" id="GO:0003684">
    <property type="term" value="F:damaged DNA binding"/>
    <property type="evidence" value="ECO:0007669"/>
    <property type="project" value="InterPro"/>
</dbReference>
<dbReference type="CDD" id="cd03586">
    <property type="entry name" value="PolY_Pol_IV_kappa"/>
    <property type="match status" value="1"/>
</dbReference>
<protein>
    <recommendedName>
        <fullName evidence="2">DNA polymerase IV</fullName>
        <shortName evidence="2">Pol IV</shortName>
        <ecNumber evidence="2">2.7.7.7</ecNumber>
    </recommendedName>
</protein>
<dbReference type="Gene3D" id="3.40.1170.60">
    <property type="match status" value="1"/>
</dbReference>
<dbReference type="InterPro" id="IPR036775">
    <property type="entry name" value="DNA_pol_Y-fam_lit_finger_sf"/>
</dbReference>
<dbReference type="InterPro" id="IPR050116">
    <property type="entry name" value="DNA_polymerase-Y"/>
</dbReference>
<keyword evidence="2" id="KW-0515">Mutator protein</keyword>